<name>A0A392TQF7_9FABA</name>
<feature type="non-terminal residue" evidence="1">
    <location>
        <position position="72"/>
    </location>
</feature>
<dbReference type="Proteomes" id="UP000265520">
    <property type="component" value="Unassembled WGS sequence"/>
</dbReference>
<keyword evidence="2" id="KW-1185">Reference proteome</keyword>
<dbReference type="EMBL" id="LXQA010636201">
    <property type="protein sequence ID" value="MCI63391.1"/>
    <property type="molecule type" value="Genomic_DNA"/>
</dbReference>
<evidence type="ECO:0000313" key="2">
    <source>
        <dbReference type="Proteomes" id="UP000265520"/>
    </source>
</evidence>
<evidence type="ECO:0000313" key="1">
    <source>
        <dbReference type="EMBL" id="MCI63391.1"/>
    </source>
</evidence>
<protein>
    <submittedName>
        <fullName evidence="1">Serine/threonine-protein phosphatase 7 long form-like protein</fullName>
    </submittedName>
</protein>
<proteinExistence type="predicted"/>
<reference evidence="1 2" key="1">
    <citation type="journal article" date="2018" name="Front. Plant Sci.">
        <title>Red Clover (Trifolium pratense) and Zigzag Clover (T. medium) - A Picture of Genomic Similarities and Differences.</title>
        <authorList>
            <person name="Dluhosova J."/>
            <person name="Istvanek J."/>
            <person name="Nedelnik J."/>
            <person name="Repkova J."/>
        </authorList>
    </citation>
    <scope>NUCLEOTIDE SEQUENCE [LARGE SCALE GENOMIC DNA]</scope>
    <source>
        <strain evidence="2">cv. 10/8</strain>
        <tissue evidence="1">Leaf</tissue>
    </source>
</reference>
<comment type="caution">
    <text evidence="1">The sequence shown here is derived from an EMBL/GenBank/DDBJ whole genome shotgun (WGS) entry which is preliminary data.</text>
</comment>
<sequence length="72" mass="8460">MDSLREHRDVSPFQDIALYSGWIRCRPIKVRYLPERVLRQFGYVQTIPRDLGAAASIFATVAHIDQHWLNYT</sequence>
<organism evidence="1 2">
    <name type="scientific">Trifolium medium</name>
    <dbReference type="NCBI Taxonomy" id="97028"/>
    <lineage>
        <taxon>Eukaryota</taxon>
        <taxon>Viridiplantae</taxon>
        <taxon>Streptophyta</taxon>
        <taxon>Embryophyta</taxon>
        <taxon>Tracheophyta</taxon>
        <taxon>Spermatophyta</taxon>
        <taxon>Magnoliopsida</taxon>
        <taxon>eudicotyledons</taxon>
        <taxon>Gunneridae</taxon>
        <taxon>Pentapetalae</taxon>
        <taxon>rosids</taxon>
        <taxon>fabids</taxon>
        <taxon>Fabales</taxon>
        <taxon>Fabaceae</taxon>
        <taxon>Papilionoideae</taxon>
        <taxon>50 kb inversion clade</taxon>
        <taxon>NPAAA clade</taxon>
        <taxon>Hologalegina</taxon>
        <taxon>IRL clade</taxon>
        <taxon>Trifolieae</taxon>
        <taxon>Trifolium</taxon>
    </lineage>
</organism>
<accession>A0A392TQF7</accession>
<dbReference type="AlphaFoldDB" id="A0A392TQF7"/>